<name>A0A9W8HLY6_9FUNG</name>
<feature type="chain" id="PRO_5040888135" description="ER membrane protein complex subunit 1" evidence="11">
    <location>
        <begin position="25"/>
        <end position="970"/>
    </location>
</feature>
<accession>A0A9W8HLY6</accession>
<comment type="caution">
    <text evidence="14">The sequence shown here is derived from an EMBL/GenBank/DDBJ whole genome shotgun (WGS) entry which is preliminary data.</text>
</comment>
<keyword evidence="7" id="KW-0256">Endoplasmic reticulum</keyword>
<organism evidence="14 15">
    <name type="scientific">Coemansia javaensis</name>
    <dbReference type="NCBI Taxonomy" id="2761396"/>
    <lineage>
        <taxon>Eukaryota</taxon>
        <taxon>Fungi</taxon>
        <taxon>Fungi incertae sedis</taxon>
        <taxon>Zoopagomycota</taxon>
        <taxon>Kickxellomycotina</taxon>
        <taxon>Kickxellomycetes</taxon>
        <taxon>Kickxellales</taxon>
        <taxon>Kickxellaceae</taxon>
        <taxon>Coemansia</taxon>
    </lineage>
</organism>
<evidence type="ECO:0000256" key="2">
    <source>
        <dbReference type="ARBA" id="ARBA00007904"/>
    </source>
</evidence>
<dbReference type="GO" id="GO:0034975">
    <property type="term" value="P:protein folding in endoplasmic reticulum"/>
    <property type="evidence" value="ECO:0007669"/>
    <property type="project" value="TreeGrafter"/>
</dbReference>
<evidence type="ECO:0000256" key="10">
    <source>
        <dbReference type="ARBA" id="ARBA00023180"/>
    </source>
</evidence>
<feature type="signal peptide" evidence="11">
    <location>
        <begin position="1"/>
        <end position="24"/>
    </location>
</feature>
<keyword evidence="5" id="KW-0812">Transmembrane</keyword>
<dbReference type="Gene3D" id="2.130.10.10">
    <property type="entry name" value="YVTN repeat-like/Quinoprotein amine dehydrogenase"/>
    <property type="match status" value="1"/>
</dbReference>
<gene>
    <name evidence="14" type="ORF">H4R18_001277</name>
</gene>
<dbReference type="AlphaFoldDB" id="A0A9W8HLY6"/>
<keyword evidence="9" id="KW-0472">Membrane</keyword>
<dbReference type="Pfam" id="PF25293">
    <property type="entry name" value="Beta-prop_EMC1_N"/>
    <property type="match status" value="1"/>
</dbReference>
<evidence type="ECO:0000256" key="7">
    <source>
        <dbReference type="ARBA" id="ARBA00022824"/>
    </source>
</evidence>
<evidence type="ECO:0000259" key="12">
    <source>
        <dbReference type="Pfam" id="PF07774"/>
    </source>
</evidence>
<dbReference type="InterPro" id="IPR015943">
    <property type="entry name" value="WD40/YVTN_repeat-like_dom_sf"/>
</dbReference>
<dbReference type="EMBL" id="JANBUL010000032">
    <property type="protein sequence ID" value="KAJ2784150.1"/>
    <property type="molecule type" value="Genomic_DNA"/>
</dbReference>
<evidence type="ECO:0000256" key="4">
    <source>
        <dbReference type="ARBA" id="ARBA00020824"/>
    </source>
</evidence>
<dbReference type="InterPro" id="IPR011047">
    <property type="entry name" value="Quinoprotein_ADH-like_sf"/>
</dbReference>
<dbReference type="SUPFAM" id="SSF50998">
    <property type="entry name" value="Quinoprotein alcohol dehydrogenase-like"/>
    <property type="match status" value="1"/>
</dbReference>
<evidence type="ECO:0000256" key="9">
    <source>
        <dbReference type="ARBA" id="ARBA00023136"/>
    </source>
</evidence>
<proteinExistence type="inferred from homology"/>
<feature type="domain" description="EMC1 first beta-propeller" evidence="13">
    <location>
        <begin position="25"/>
        <end position="231"/>
    </location>
</feature>
<evidence type="ECO:0000256" key="11">
    <source>
        <dbReference type="SAM" id="SignalP"/>
    </source>
</evidence>
<dbReference type="GO" id="GO:0072546">
    <property type="term" value="C:EMC complex"/>
    <property type="evidence" value="ECO:0007669"/>
    <property type="project" value="InterPro"/>
</dbReference>
<evidence type="ECO:0000256" key="6">
    <source>
        <dbReference type="ARBA" id="ARBA00022729"/>
    </source>
</evidence>
<evidence type="ECO:0000313" key="15">
    <source>
        <dbReference type="Proteomes" id="UP001140217"/>
    </source>
</evidence>
<dbReference type="InterPro" id="IPR026895">
    <property type="entry name" value="EMC1"/>
</dbReference>
<feature type="domain" description="ER membrane protein complex subunit 1 C-terminal" evidence="12">
    <location>
        <begin position="755"/>
        <end position="969"/>
    </location>
</feature>
<evidence type="ECO:0000256" key="3">
    <source>
        <dbReference type="ARBA" id="ARBA00011276"/>
    </source>
</evidence>
<keyword evidence="8" id="KW-1133">Transmembrane helix</keyword>
<dbReference type="InterPro" id="IPR058545">
    <property type="entry name" value="Beta-prop_EMC1_1st"/>
</dbReference>
<dbReference type="Pfam" id="PF07774">
    <property type="entry name" value="EMC1_C"/>
    <property type="match status" value="1"/>
</dbReference>
<sequence>MLVGRGLVGRGLAALAVAAQAALGLFPDEAGRIDWYRAQIGVPHALAGHTHNGTAALYAATERGVVAALDADSGSVRWRHVLDGEAIGALRVGGGRVLAQSAGGGEARVRVWDAHSGALQWAFARHANSTDPAAAEFVGDGSGDVVAVAGGALVRVGAGGEPAWELRLGGSAAFGRVVVAGGSAFAIGERRGGGGGGLRVVQAALADGARQRQYSVADGQALGSGRAVVAGAHVLWREDGDIVWRVHRLGATSPPWDLLHAKMVQEELAPEDMLTSTLGELAPGEPRFTLTYAKAGARKTVAIELDEGPDGGVGMRKLAALRTDGAAIGCGGGGGAALVAVSAADGAWRARGAGGERLRGRLAYDAAAHGPVVRAALVRTAAGGARAVAVTAGGLVLCGAPGADAALWARDEALAHATDMALVDLPPPPSGAERAAAESDPAAGASAAARYALRWAATARAVAAWAFGLLRGSAAPADAAIPATVGDHFGFRKLAVFGSGSGVVAALNTQGGARAWARRLADGAVDRVVVARRCQPLAADPPPVVVAVARSASANATVVAALHALTGAVLRSDTLPGPPPARVLPLPAAAADGQQLIALIWISSGAPALRVWPPTPDAARSLCAAAAATPLFFDVADDDARVRGFRIHCGADGDAPAALPAWAFALPPGETLAAPPTRYDDDAAHAAALLGRVLGDRSVLYKYLSPHVTTLAARRAAGGVAVYLLDRVSGRLLHSAVHAAARVGPDHPFVATQAENRVVYQLWHDVIPGAAPARGYVTVVADLYESDVPDARDARPAFSGLDLAQPAVVTAAFAAPGPATALAATRTASHITTRDVVFALRSGALLSLPAPLLDPRRPVGAPPTADEQAEGLVQYAAPLPLDPRRVLSHVHTVAAVRRVVSAPTHLESTALVAAYGLDLFFTRVTPSGSFDQLSPSFSKLNLAATTLALAAGCLLAAPMVRRQVTARAWA</sequence>
<dbReference type="OrthoDB" id="28092at2759"/>
<comment type="similarity">
    <text evidence="2">Belongs to the EMC1 family.</text>
</comment>
<dbReference type="PANTHER" id="PTHR21573:SF0">
    <property type="entry name" value="ER MEMBRANE PROTEIN COMPLEX SUBUNIT 1"/>
    <property type="match status" value="1"/>
</dbReference>
<keyword evidence="10" id="KW-0325">Glycoprotein</keyword>
<evidence type="ECO:0000259" key="13">
    <source>
        <dbReference type="Pfam" id="PF25293"/>
    </source>
</evidence>
<dbReference type="PANTHER" id="PTHR21573">
    <property type="entry name" value="ER MEMBRANE PROTEIN COMPLEX SUBUNIT 1"/>
    <property type="match status" value="1"/>
</dbReference>
<protein>
    <recommendedName>
        <fullName evidence="4">ER membrane protein complex subunit 1</fullName>
    </recommendedName>
</protein>
<evidence type="ECO:0000256" key="8">
    <source>
        <dbReference type="ARBA" id="ARBA00022989"/>
    </source>
</evidence>
<dbReference type="InterPro" id="IPR011678">
    <property type="entry name" value="EMC1_C"/>
</dbReference>
<dbReference type="Proteomes" id="UP001140217">
    <property type="component" value="Unassembled WGS sequence"/>
</dbReference>
<comment type="subcellular location">
    <subcellularLocation>
        <location evidence="1">Endoplasmic reticulum membrane</location>
        <topology evidence="1">Single-pass type I membrane protein</topology>
    </subcellularLocation>
</comment>
<evidence type="ECO:0000256" key="5">
    <source>
        <dbReference type="ARBA" id="ARBA00022692"/>
    </source>
</evidence>
<reference evidence="14" key="1">
    <citation type="submission" date="2022-07" db="EMBL/GenBank/DDBJ databases">
        <title>Phylogenomic reconstructions and comparative analyses of Kickxellomycotina fungi.</title>
        <authorList>
            <person name="Reynolds N.K."/>
            <person name="Stajich J.E."/>
            <person name="Barry K."/>
            <person name="Grigoriev I.V."/>
            <person name="Crous P."/>
            <person name="Smith M.E."/>
        </authorList>
    </citation>
    <scope>NUCLEOTIDE SEQUENCE</scope>
    <source>
        <strain evidence="14">NBRC 105414</strain>
    </source>
</reference>
<evidence type="ECO:0000256" key="1">
    <source>
        <dbReference type="ARBA" id="ARBA00004115"/>
    </source>
</evidence>
<keyword evidence="15" id="KW-1185">Reference proteome</keyword>
<comment type="subunit">
    <text evidence="3">Component of the ER membrane protein complex (EMC).</text>
</comment>
<evidence type="ECO:0000313" key="14">
    <source>
        <dbReference type="EMBL" id="KAJ2784150.1"/>
    </source>
</evidence>
<keyword evidence="6 11" id="KW-0732">Signal</keyword>